<dbReference type="NCBIfam" id="NF009884">
    <property type="entry name" value="PRK13343.1"/>
    <property type="match status" value="1"/>
</dbReference>
<dbReference type="HAMAP" id="MF_01346">
    <property type="entry name" value="ATP_synth_alpha_bact"/>
    <property type="match status" value="1"/>
</dbReference>
<dbReference type="InterPro" id="IPR004100">
    <property type="entry name" value="ATPase_F1/V1/A1_a/bsu_N"/>
</dbReference>
<evidence type="ECO:0000256" key="10">
    <source>
        <dbReference type="ARBA" id="ARBA00023310"/>
    </source>
</evidence>
<dbReference type="PANTHER" id="PTHR48082">
    <property type="entry name" value="ATP SYNTHASE SUBUNIT ALPHA, MITOCHONDRIAL"/>
    <property type="match status" value="1"/>
</dbReference>
<comment type="caution">
    <text evidence="15">The sequence shown here is derived from an EMBL/GenBank/DDBJ whole genome shotgun (WGS) entry which is preliminary data.</text>
</comment>
<dbReference type="InterPro" id="IPR000793">
    <property type="entry name" value="ATP_synth_asu_C"/>
</dbReference>
<keyword evidence="10 11" id="KW-0066">ATP synthesis</keyword>
<comment type="similarity">
    <text evidence="2 11">Belongs to the ATPase alpha/beta chains family.</text>
</comment>
<dbReference type="InterPro" id="IPR005294">
    <property type="entry name" value="ATP_synth_F1_asu"/>
</dbReference>
<comment type="function">
    <text evidence="11">Produces ATP from ADP in the presence of a proton gradient across the membrane. The alpha chain is a regulatory subunit.</text>
</comment>
<dbReference type="GO" id="GO:0005524">
    <property type="term" value="F:ATP binding"/>
    <property type="evidence" value="ECO:0007669"/>
    <property type="project" value="UniProtKB-UniRule"/>
</dbReference>
<keyword evidence="11" id="KW-1003">Cell membrane</keyword>
<dbReference type="Gene3D" id="2.40.30.20">
    <property type="match status" value="1"/>
</dbReference>
<evidence type="ECO:0000256" key="6">
    <source>
        <dbReference type="ARBA" id="ARBA00022967"/>
    </source>
</evidence>
<keyword evidence="7 11" id="KW-0406">Ion transport</keyword>
<dbReference type="InterPro" id="IPR000194">
    <property type="entry name" value="ATPase_F1/V1/A1_a/bsu_nucl-bd"/>
</dbReference>
<evidence type="ECO:0000259" key="14">
    <source>
        <dbReference type="Pfam" id="PF02874"/>
    </source>
</evidence>
<dbReference type="CDD" id="cd18113">
    <property type="entry name" value="ATP-synt_F1_alpha_C"/>
    <property type="match status" value="1"/>
</dbReference>
<feature type="domain" description="ATPase F1/V1/A1 complex alpha/beta subunit N-terminal" evidence="14">
    <location>
        <begin position="27"/>
        <end position="92"/>
    </location>
</feature>
<dbReference type="SUPFAM" id="SSF47917">
    <property type="entry name" value="C-terminal domain of alpha and beta subunits of F1 ATP synthase"/>
    <property type="match status" value="1"/>
</dbReference>
<dbReference type="EC" id="7.1.2.2" evidence="11"/>
<dbReference type="CDD" id="cd18116">
    <property type="entry name" value="ATP-synt_F1_alpha_N"/>
    <property type="match status" value="1"/>
</dbReference>
<dbReference type="NCBIfam" id="TIGR00962">
    <property type="entry name" value="atpA"/>
    <property type="match status" value="1"/>
</dbReference>
<proteinExistence type="inferred from homology"/>
<feature type="site" description="Required for activity" evidence="11">
    <location>
        <position position="367"/>
    </location>
</feature>
<dbReference type="FunFam" id="1.20.150.20:FF:000001">
    <property type="entry name" value="ATP synthase subunit alpha"/>
    <property type="match status" value="1"/>
</dbReference>
<dbReference type="InterPro" id="IPR033732">
    <property type="entry name" value="ATP_synth_F1_a_nt-bd_dom"/>
</dbReference>
<evidence type="ECO:0000256" key="4">
    <source>
        <dbReference type="ARBA" id="ARBA00022741"/>
    </source>
</evidence>
<dbReference type="Pfam" id="PF02874">
    <property type="entry name" value="ATP-synt_ab_N"/>
    <property type="match status" value="1"/>
</dbReference>
<evidence type="ECO:0000256" key="11">
    <source>
        <dbReference type="HAMAP-Rule" id="MF_01346"/>
    </source>
</evidence>
<dbReference type="SUPFAM" id="SSF52540">
    <property type="entry name" value="P-loop containing nucleoside triphosphate hydrolases"/>
    <property type="match status" value="1"/>
</dbReference>
<dbReference type="FunFam" id="2.40.30.20:FF:000001">
    <property type="entry name" value="ATP synthase subunit alpha"/>
    <property type="match status" value="1"/>
</dbReference>
<evidence type="ECO:0000313" key="16">
    <source>
        <dbReference type="Proteomes" id="UP000547674"/>
    </source>
</evidence>
<evidence type="ECO:0000259" key="12">
    <source>
        <dbReference type="Pfam" id="PF00006"/>
    </source>
</evidence>
<dbReference type="Gene3D" id="3.40.50.300">
    <property type="entry name" value="P-loop containing nucleotide triphosphate hydrolases"/>
    <property type="match status" value="1"/>
</dbReference>
<dbReference type="GO" id="GO:0043531">
    <property type="term" value="F:ADP binding"/>
    <property type="evidence" value="ECO:0007669"/>
    <property type="project" value="TreeGrafter"/>
</dbReference>
<keyword evidence="9 11" id="KW-0139">CF(1)</keyword>
<feature type="domain" description="ATPase F1/V1/A1 complex alpha/beta subunit nucleotide-binding" evidence="12">
    <location>
        <begin position="149"/>
        <end position="369"/>
    </location>
</feature>
<dbReference type="InterPro" id="IPR023366">
    <property type="entry name" value="ATP_synth_asu-like_sf"/>
</dbReference>
<keyword evidence="3 11" id="KW-0813">Transport</keyword>
<gene>
    <name evidence="11" type="primary">atpA</name>
    <name evidence="15" type="ORF">HKN21_12360</name>
</gene>
<dbReference type="InterPro" id="IPR036121">
    <property type="entry name" value="ATPase_F1/V1/A1_a/bsu_N_sf"/>
</dbReference>
<dbReference type="GO" id="GO:0005886">
    <property type="term" value="C:plasma membrane"/>
    <property type="evidence" value="ECO:0007669"/>
    <property type="project" value="UniProtKB-SubCell"/>
</dbReference>
<feature type="domain" description="ATP synthase alpha subunit C-terminal" evidence="13">
    <location>
        <begin position="376"/>
        <end position="501"/>
    </location>
</feature>
<name>A0A7Y2E983_UNCEI</name>
<evidence type="ECO:0000256" key="1">
    <source>
        <dbReference type="ARBA" id="ARBA00004170"/>
    </source>
</evidence>
<dbReference type="InterPro" id="IPR038376">
    <property type="entry name" value="ATP_synth_asu_C_sf"/>
</dbReference>
<evidence type="ECO:0000256" key="5">
    <source>
        <dbReference type="ARBA" id="ARBA00022840"/>
    </source>
</evidence>
<evidence type="ECO:0000256" key="8">
    <source>
        <dbReference type="ARBA" id="ARBA00023136"/>
    </source>
</evidence>
<dbReference type="SUPFAM" id="SSF50615">
    <property type="entry name" value="N-terminal domain of alpha and beta subunits of F1 ATP synthase"/>
    <property type="match status" value="1"/>
</dbReference>
<dbReference type="Pfam" id="PF00306">
    <property type="entry name" value="ATP-synt_ab_C"/>
    <property type="match status" value="1"/>
</dbReference>
<keyword evidence="4 11" id="KW-0547">Nucleotide-binding</keyword>
<keyword evidence="11" id="KW-0375">Hydrogen ion transport</keyword>
<dbReference type="EMBL" id="JABDJR010000496">
    <property type="protein sequence ID" value="NNF07546.1"/>
    <property type="molecule type" value="Genomic_DNA"/>
</dbReference>
<organism evidence="15 16">
    <name type="scientific">Eiseniibacteriota bacterium</name>
    <dbReference type="NCBI Taxonomy" id="2212470"/>
    <lineage>
        <taxon>Bacteria</taxon>
        <taxon>Candidatus Eiseniibacteriota</taxon>
    </lineage>
</organism>
<dbReference type="Proteomes" id="UP000547674">
    <property type="component" value="Unassembled WGS sequence"/>
</dbReference>
<keyword evidence="8 11" id="KW-0472">Membrane</keyword>
<dbReference type="AlphaFoldDB" id="A0A7Y2E983"/>
<dbReference type="InterPro" id="IPR020003">
    <property type="entry name" value="ATPase_a/bsu_AS"/>
</dbReference>
<reference evidence="15 16" key="1">
    <citation type="submission" date="2020-03" db="EMBL/GenBank/DDBJ databases">
        <title>Metabolic flexibility allows generalist bacteria to become dominant in a frequently disturbed ecosystem.</title>
        <authorList>
            <person name="Chen Y.-J."/>
            <person name="Leung P.M."/>
            <person name="Bay S.K."/>
            <person name="Hugenholtz P."/>
            <person name="Kessler A.J."/>
            <person name="Shelley G."/>
            <person name="Waite D.W."/>
            <person name="Cook P.L."/>
            <person name="Greening C."/>
        </authorList>
    </citation>
    <scope>NUCLEOTIDE SEQUENCE [LARGE SCALE GENOMIC DNA]</scope>
    <source>
        <strain evidence="15">SS_bin_28</strain>
    </source>
</reference>
<keyword evidence="5 11" id="KW-0067">ATP-binding</keyword>
<evidence type="ECO:0000313" key="15">
    <source>
        <dbReference type="EMBL" id="NNF07546.1"/>
    </source>
</evidence>
<dbReference type="InterPro" id="IPR027417">
    <property type="entry name" value="P-loop_NTPase"/>
</dbReference>
<accession>A0A7Y2E983</accession>
<dbReference type="PROSITE" id="PS00152">
    <property type="entry name" value="ATPASE_ALPHA_BETA"/>
    <property type="match status" value="1"/>
</dbReference>
<dbReference type="GO" id="GO:0045259">
    <property type="term" value="C:proton-transporting ATP synthase complex"/>
    <property type="evidence" value="ECO:0007669"/>
    <property type="project" value="UniProtKB-KW"/>
</dbReference>
<evidence type="ECO:0000256" key="3">
    <source>
        <dbReference type="ARBA" id="ARBA00022448"/>
    </source>
</evidence>
<sequence length="507" mass="55174">MSFRPEEVSAVIQKELSKYSKKLEMESRGSILQVGDGIARVWGLEEAMAGELLEFPGGVMGMVLNLEEDNVGAVLFGDDTGIKEGDTVTRTGKVAQIPVGDALIGRVVSPLGQPLDGKGPIVTDKFRVLEGEAPGVIDRQPVTQPVQTGLKAVDSMIPIGRGQRELIIGDRQTGKTAIALDTIINQKESNKTDRPLFCIYVAIGQKQSTVAQVVATLEEHGAMEYTTVVVAGASDPAPLQFIAPYAGVTIAEEIMYSGRDALVIYDDLSKHAVAYRQLSLLLRRPPGREAYPGDVFYLHSRLLERAARLSDERGGGSVTALPIIETQAGDVSAYIPTNVISITDGQIFLESDLFYSGVRPAVNVGISVSRVGGNAQTKAMRSVAGSLRLDLAQYRELAAFAQFGSDLDKATQAQLSRGERMVELLKQDQYVPLKFEDQVIIIFAGTQGLLDDLEVSDIQRFEKEFLEFIYKDFADIPHEISNSKVVSDETKTKLTQAVATFKTKFKK</sequence>
<feature type="binding site" evidence="11">
    <location>
        <begin position="169"/>
        <end position="176"/>
    </location>
    <ligand>
        <name>ATP</name>
        <dbReference type="ChEBI" id="CHEBI:30616"/>
    </ligand>
</feature>
<evidence type="ECO:0000256" key="2">
    <source>
        <dbReference type="ARBA" id="ARBA00008936"/>
    </source>
</evidence>
<dbReference type="Gene3D" id="1.20.150.20">
    <property type="entry name" value="ATP synthase alpha/beta chain, C-terminal domain"/>
    <property type="match status" value="1"/>
</dbReference>
<comment type="catalytic activity">
    <reaction evidence="11">
        <text>ATP + H2O + 4 H(+)(in) = ADP + phosphate + 5 H(+)(out)</text>
        <dbReference type="Rhea" id="RHEA:57720"/>
        <dbReference type="ChEBI" id="CHEBI:15377"/>
        <dbReference type="ChEBI" id="CHEBI:15378"/>
        <dbReference type="ChEBI" id="CHEBI:30616"/>
        <dbReference type="ChEBI" id="CHEBI:43474"/>
        <dbReference type="ChEBI" id="CHEBI:456216"/>
        <dbReference type="EC" id="7.1.2.2"/>
    </reaction>
</comment>
<dbReference type="GO" id="GO:0046933">
    <property type="term" value="F:proton-transporting ATP synthase activity, rotational mechanism"/>
    <property type="evidence" value="ECO:0007669"/>
    <property type="project" value="UniProtKB-UniRule"/>
</dbReference>
<evidence type="ECO:0000256" key="7">
    <source>
        <dbReference type="ARBA" id="ARBA00023065"/>
    </source>
</evidence>
<dbReference type="Pfam" id="PF00006">
    <property type="entry name" value="ATP-synt_ab"/>
    <property type="match status" value="1"/>
</dbReference>
<dbReference type="PIRSF" id="PIRSF039088">
    <property type="entry name" value="F_ATPase_subunit_alpha"/>
    <property type="match status" value="1"/>
</dbReference>
<protein>
    <recommendedName>
        <fullName evidence="11">ATP synthase subunit alpha</fullName>
        <ecNumber evidence="11">7.1.2.2</ecNumber>
    </recommendedName>
    <alternativeName>
        <fullName evidence="11">ATP synthase F1 sector subunit alpha</fullName>
    </alternativeName>
    <alternativeName>
        <fullName evidence="11">F-ATPase subunit alpha</fullName>
    </alternativeName>
</protein>
<keyword evidence="6 11" id="KW-1278">Translocase</keyword>
<evidence type="ECO:0000259" key="13">
    <source>
        <dbReference type="Pfam" id="PF00306"/>
    </source>
</evidence>
<dbReference type="CDD" id="cd01132">
    <property type="entry name" value="F1-ATPase_alpha_CD"/>
    <property type="match status" value="1"/>
</dbReference>
<dbReference type="PANTHER" id="PTHR48082:SF2">
    <property type="entry name" value="ATP SYNTHASE SUBUNIT ALPHA, MITOCHONDRIAL"/>
    <property type="match status" value="1"/>
</dbReference>
<dbReference type="FunFam" id="3.40.50.300:FF:000002">
    <property type="entry name" value="ATP synthase subunit alpha"/>
    <property type="match status" value="1"/>
</dbReference>
<evidence type="ECO:0000256" key="9">
    <source>
        <dbReference type="ARBA" id="ARBA00023196"/>
    </source>
</evidence>
<comment type="subcellular location">
    <subcellularLocation>
        <location evidence="11">Cell membrane</location>
        <topology evidence="11">Peripheral membrane protein</topology>
    </subcellularLocation>
    <subcellularLocation>
        <location evidence="1">Membrane</location>
        <topology evidence="1">Peripheral membrane protein</topology>
    </subcellularLocation>
</comment>